<sequence length="82" mass="8814">MNRLSKGKRVSGELRNEVQQSFVERYEAGESIRSLAAECGRSYGFVQGLLKDAGVTFRQRGGARSPKKDTDGESAAASMAAS</sequence>
<feature type="region of interest" description="Disordered" evidence="1">
    <location>
        <begin position="56"/>
        <end position="82"/>
    </location>
</feature>
<dbReference type="AlphaFoldDB" id="A0A645AGW9"/>
<gene>
    <name evidence="3" type="ORF">SDC9_95611</name>
</gene>
<comment type="caution">
    <text evidence="3">The sequence shown here is derived from an EMBL/GenBank/DDBJ whole genome shotgun (WGS) entry which is preliminary data.</text>
</comment>
<proteinExistence type="predicted"/>
<protein>
    <recommendedName>
        <fullName evidence="2">Helix-turn-helix domain-containing protein</fullName>
    </recommendedName>
</protein>
<dbReference type="InterPro" id="IPR045745">
    <property type="entry name" value="HTH_58_Actinobacteria-type"/>
</dbReference>
<dbReference type="Pfam" id="PF19575">
    <property type="entry name" value="HTH_58"/>
    <property type="match status" value="1"/>
</dbReference>
<evidence type="ECO:0000313" key="3">
    <source>
        <dbReference type="EMBL" id="MPM48884.1"/>
    </source>
</evidence>
<organism evidence="3">
    <name type="scientific">bioreactor metagenome</name>
    <dbReference type="NCBI Taxonomy" id="1076179"/>
    <lineage>
        <taxon>unclassified sequences</taxon>
        <taxon>metagenomes</taxon>
        <taxon>ecological metagenomes</taxon>
    </lineage>
</organism>
<reference evidence="3" key="1">
    <citation type="submission" date="2019-08" db="EMBL/GenBank/DDBJ databases">
        <authorList>
            <person name="Kucharzyk K."/>
            <person name="Murdoch R.W."/>
            <person name="Higgins S."/>
            <person name="Loffler F."/>
        </authorList>
    </citation>
    <scope>NUCLEOTIDE SEQUENCE</scope>
</reference>
<feature type="domain" description="Helix-turn-helix" evidence="2">
    <location>
        <begin position="4"/>
        <end position="64"/>
    </location>
</feature>
<evidence type="ECO:0000256" key="1">
    <source>
        <dbReference type="SAM" id="MobiDB-lite"/>
    </source>
</evidence>
<dbReference type="EMBL" id="VSSQ01012294">
    <property type="protein sequence ID" value="MPM48884.1"/>
    <property type="molecule type" value="Genomic_DNA"/>
</dbReference>
<evidence type="ECO:0000259" key="2">
    <source>
        <dbReference type="Pfam" id="PF19575"/>
    </source>
</evidence>
<name>A0A645AGW9_9ZZZZ</name>
<accession>A0A645AGW9</accession>